<dbReference type="Gene3D" id="3.50.50.60">
    <property type="entry name" value="FAD/NAD(P)-binding domain"/>
    <property type="match status" value="1"/>
</dbReference>
<dbReference type="Proteomes" id="UP001152467">
    <property type="component" value="Unassembled WGS sequence"/>
</dbReference>
<evidence type="ECO:0000256" key="1">
    <source>
        <dbReference type="ARBA" id="ARBA00023002"/>
    </source>
</evidence>
<feature type="domain" description="FAD dependent oxidoreductase" evidence="2">
    <location>
        <begin position="47"/>
        <end position="404"/>
    </location>
</feature>
<dbReference type="SUPFAM" id="SSF51905">
    <property type="entry name" value="FAD/NAD(P)-binding domain"/>
    <property type="match status" value="1"/>
</dbReference>
<name>A0A9W4QU26_9GAMM</name>
<accession>A0A9W4QU26</accession>
<dbReference type="InterPro" id="IPR006076">
    <property type="entry name" value="FAD-dep_OxRdtase"/>
</dbReference>
<dbReference type="AlphaFoldDB" id="A0A9W4QU26"/>
<dbReference type="InterPro" id="IPR036188">
    <property type="entry name" value="FAD/NAD-bd_sf"/>
</dbReference>
<dbReference type="EMBL" id="CAMAPC010000003">
    <property type="protein sequence ID" value="CAH9053576.1"/>
    <property type="molecule type" value="Genomic_DNA"/>
</dbReference>
<organism evidence="3 4">
    <name type="scientific">Pseudoalteromonas holothuriae</name>
    <dbReference type="NCBI Taxonomy" id="2963714"/>
    <lineage>
        <taxon>Bacteria</taxon>
        <taxon>Pseudomonadati</taxon>
        <taxon>Pseudomonadota</taxon>
        <taxon>Gammaproteobacteria</taxon>
        <taxon>Alteromonadales</taxon>
        <taxon>Pseudoalteromonadaceae</taxon>
        <taxon>Pseudoalteromonas</taxon>
    </lineage>
</organism>
<evidence type="ECO:0000313" key="3">
    <source>
        <dbReference type="EMBL" id="CAH9053576.1"/>
    </source>
</evidence>
<gene>
    <name evidence="3" type="primary">puuB</name>
    <name evidence="3" type="ORF">PSECIP111854_01197</name>
</gene>
<sequence length="447" mass="49800">MTMNNNHYDPLTHMNCQASGYAPSYWASTIDLPTPNKAPSNDTHFEVAIIGGGFSGLLTAYYLAHHHNISCCVLEANQVGFGASARNAGFVLKGSGRLSYPQMANKWGMDICQGIYDEFSEAVSRVESLISDHNIDCEPQAKGYLKVAHNQKAMQNLRAQANFLQSLGGNAQFLTPSELEQSYMLNQQAFGAMRLPDGFGVNPLKLLLGYRDMAIKAGVTIYENSLVTHVESKNKQHRLSVNNISITAKTLVYAGNAYNNKQSHTLINNRYLPILSSILVTRPLSEEELMLTGLKTHQVTMDTRTLKYYYRLLPDKRILFGGRGAVFAKHQDSPVYLNNLKQGLADIFPSLTKIEHDYYWNGFIAAALDDMPHVYLNNNVGYILGYCGAGVSFSAQAAYRMAQLVAQKAVPNLPLYQTPLPYLPFASFRRFGQLAYYQYARVKDKLG</sequence>
<proteinExistence type="predicted"/>
<comment type="caution">
    <text evidence="3">The sequence shown here is derived from an EMBL/GenBank/DDBJ whole genome shotgun (WGS) entry which is preliminary data.</text>
</comment>
<protein>
    <submittedName>
        <fullName evidence="3">Gamma-glutamylputrescine oxidoreductase</fullName>
        <ecNumber evidence="3">1.4.3.-</ecNumber>
    </submittedName>
</protein>
<dbReference type="PANTHER" id="PTHR13847:SF285">
    <property type="entry name" value="FAD DEPENDENT OXIDOREDUCTASE DOMAIN-CONTAINING PROTEIN"/>
    <property type="match status" value="1"/>
</dbReference>
<dbReference type="Gene3D" id="3.30.9.10">
    <property type="entry name" value="D-Amino Acid Oxidase, subunit A, domain 2"/>
    <property type="match status" value="1"/>
</dbReference>
<evidence type="ECO:0000313" key="4">
    <source>
        <dbReference type="Proteomes" id="UP001152467"/>
    </source>
</evidence>
<dbReference type="GO" id="GO:0005737">
    <property type="term" value="C:cytoplasm"/>
    <property type="evidence" value="ECO:0007669"/>
    <property type="project" value="TreeGrafter"/>
</dbReference>
<evidence type="ECO:0000259" key="2">
    <source>
        <dbReference type="Pfam" id="PF01266"/>
    </source>
</evidence>
<dbReference type="Pfam" id="PF01266">
    <property type="entry name" value="DAO"/>
    <property type="match status" value="1"/>
</dbReference>
<keyword evidence="4" id="KW-1185">Reference proteome</keyword>
<dbReference type="PANTHER" id="PTHR13847">
    <property type="entry name" value="SARCOSINE DEHYDROGENASE-RELATED"/>
    <property type="match status" value="1"/>
</dbReference>
<reference evidence="3" key="1">
    <citation type="submission" date="2022-07" db="EMBL/GenBank/DDBJ databases">
        <authorList>
            <person name="Criscuolo A."/>
        </authorList>
    </citation>
    <scope>NUCLEOTIDE SEQUENCE</scope>
    <source>
        <strain evidence="3">CIP111854</strain>
    </source>
</reference>
<keyword evidence="1 3" id="KW-0560">Oxidoreductase</keyword>
<dbReference type="GO" id="GO:0016491">
    <property type="term" value="F:oxidoreductase activity"/>
    <property type="evidence" value="ECO:0007669"/>
    <property type="project" value="UniProtKB-KW"/>
</dbReference>
<dbReference type="EC" id="1.4.3.-" evidence="3"/>